<dbReference type="HOGENOM" id="CLU_055416_0_0_2"/>
<dbReference type="AlphaFoldDB" id="A0A0E3QN86"/>
<dbReference type="Gene3D" id="3.40.50.2000">
    <property type="entry name" value="Glycogen Phosphorylase B"/>
    <property type="match status" value="2"/>
</dbReference>
<gene>
    <name evidence="4" type="ORF">MSBRW_2604</name>
</gene>
<dbReference type="PANTHER" id="PTHR12526">
    <property type="entry name" value="GLYCOSYLTRANSFERASE"/>
    <property type="match status" value="1"/>
</dbReference>
<feature type="domain" description="Glycosyl transferase family 1" evidence="3">
    <location>
        <begin position="248"/>
        <end position="399"/>
    </location>
</feature>
<dbReference type="GO" id="GO:0016757">
    <property type="term" value="F:glycosyltransferase activity"/>
    <property type="evidence" value="ECO:0007669"/>
    <property type="project" value="UniProtKB-KW"/>
</dbReference>
<dbReference type="KEGG" id="mbw:MSBRW_2604"/>
<dbReference type="CDD" id="cd04946">
    <property type="entry name" value="GT4_AmsK-like"/>
    <property type="match status" value="1"/>
</dbReference>
<dbReference type="RefSeq" id="WP_011307113.1">
    <property type="nucleotide sequence ID" value="NZ_CP009526.1"/>
</dbReference>
<reference evidence="4 5" key="1">
    <citation type="submission" date="2014-07" db="EMBL/GenBank/DDBJ databases">
        <title>Methanogenic archaea and the global carbon cycle.</title>
        <authorList>
            <person name="Henriksen J.R."/>
            <person name="Luke J."/>
            <person name="Reinhart S."/>
            <person name="Benedict M.N."/>
            <person name="Youngblut N.D."/>
            <person name="Metcalf M.E."/>
            <person name="Whitaker R.J."/>
            <person name="Metcalf W.W."/>
        </authorList>
    </citation>
    <scope>NUCLEOTIDE SEQUENCE [LARGE SCALE GENOMIC DNA]</scope>
    <source>
        <strain evidence="4 5">Wiesmoor</strain>
    </source>
</reference>
<accession>A0A0E3QN86</accession>
<protein>
    <submittedName>
        <fullName evidence="4">Glycosyl transferase, group 1 family protein</fullName>
    </submittedName>
</protein>
<dbReference type="Pfam" id="PF00534">
    <property type="entry name" value="Glycos_transf_1"/>
    <property type="match status" value="1"/>
</dbReference>
<evidence type="ECO:0000256" key="1">
    <source>
        <dbReference type="ARBA" id="ARBA00022676"/>
    </source>
</evidence>
<keyword evidence="1" id="KW-0328">Glycosyltransferase</keyword>
<organism evidence="4 5">
    <name type="scientific">Methanosarcina barkeri str. Wiesmoor</name>
    <dbReference type="NCBI Taxonomy" id="1434109"/>
    <lineage>
        <taxon>Archaea</taxon>
        <taxon>Methanobacteriati</taxon>
        <taxon>Methanobacteriota</taxon>
        <taxon>Stenosarchaea group</taxon>
        <taxon>Methanomicrobia</taxon>
        <taxon>Methanosarcinales</taxon>
        <taxon>Methanosarcinaceae</taxon>
        <taxon>Methanosarcina</taxon>
    </lineage>
</organism>
<dbReference type="Proteomes" id="UP000033038">
    <property type="component" value="Chromosome"/>
</dbReference>
<dbReference type="EMBL" id="CP009526">
    <property type="protein sequence ID" value="AKB51857.1"/>
    <property type="molecule type" value="Genomic_DNA"/>
</dbReference>
<dbReference type="GeneID" id="24824171"/>
<dbReference type="PATRIC" id="fig|1434109.4.peg.3395"/>
<dbReference type="InterPro" id="IPR001296">
    <property type="entry name" value="Glyco_trans_1"/>
</dbReference>
<evidence type="ECO:0000259" key="3">
    <source>
        <dbReference type="Pfam" id="PF00534"/>
    </source>
</evidence>
<dbReference type="PANTHER" id="PTHR12526:SF629">
    <property type="entry name" value="TEICHURONIC ACID BIOSYNTHESIS GLYCOSYLTRANSFERASE TUAH-RELATED"/>
    <property type="match status" value="1"/>
</dbReference>
<dbReference type="SUPFAM" id="SSF53756">
    <property type="entry name" value="UDP-Glycosyltransferase/glycogen phosphorylase"/>
    <property type="match status" value="1"/>
</dbReference>
<evidence type="ECO:0000256" key="2">
    <source>
        <dbReference type="ARBA" id="ARBA00022679"/>
    </source>
</evidence>
<name>A0A0E3QN86_METBA</name>
<keyword evidence="2 4" id="KW-0808">Transferase</keyword>
<evidence type="ECO:0000313" key="4">
    <source>
        <dbReference type="EMBL" id="AKB51857.1"/>
    </source>
</evidence>
<sequence>MRKDTAKKETILVLITFSYPYGAIRESFLDPEISCLCSYFNKIILVPQYLPDATEKIARNLPKVCVLDDSLIIYSKIGKIRSVLMKIFLCLRSKLFYTEIIKKPAIITNIKSFKLLGEFISDAFIIKKWASNCIKKHDFAPQNTIFYTYWLSASTLGLGLLKEEYPDIVVISRAHRGDLYEDQYSSAHITLRNETFSLISKVFLISNSGKEYLEKKYPTYLEKYQTIRLGVTDSHFITSPSVDGIFRIVSCSYIVPVKRLHLLINGLKEFCILRPSKRIEWTHIGYGPLEQSIKKLASEVLPENVKYNFTGFLPDKGVIEYYRQHNVDVFINVSASEGIPVSIMEAQSCGIPVIATDVGGTHEIVSDEVGLLLDSDPTPMDIADAILKFIDNPNQIADKKRKSKENWRLNYNAEVNHNFFAQEIANLRN</sequence>
<proteinExistence type="predicted"/>
<evidence type="ECO:0000313" key="5">
    <source>
        <dbReference type="Proteomes" id="UP000033038"/>
    </source>
</evidence>